<dbReference type="EMBL" id="CP028843">
    <property type="protein sequence ID" value="AWB20712.1"/>
    <property type="molecule type" value="Genomic_DNA"/>
</dbReference>
<organism evidence="2 3">
    <name type="scientific">Methylobacterium currus</name>
    <dbReference type="NCBI Taxonomy" id="2051553"/>
    <lineage>
        <taxon>Bacteria</taxon>
        <taxon>Pseudomonadati</taxon>
        <taxon>Pseudomonadota</taxon>
        <taxon>Alphaproteobacteria</taxon>
        <taxon>Hyphomicrobiales</taxon>
        <taxon>Methylobacteriaceae</taxon>
        <taxon>Methylobacterium</taxon>
    </lineage>
</organism>
<evidence type="ECO:0000313" key="3">
    <source>
        <dbReference type="Proteomes" id="UP000244755"/>
    </source>
</evidence>
<sequence length="162" mass="16910">MPHHDTTALSGTIQHVFAHRFTLEADGAVHLADLGPKGAEAFPLAAGLQVTLEGERRPSEIKVARIAAEGRAPVEIHHKKPHHPGKAKSDPRSGAPVDPAAALAAVTAAGWTPAGEPRRKPKHVEVLARQDGGAWTELHVDATGTITKEKAPGADTWGAALA</sequence>
<proteinExistence type="predicted"/>
<feature type="region of interest" description="Disordered" evidence="1">
    <location>
        <begin position="69"/>
        <end position="99"/>
    </location>
</feature>
<reference evidence="2 3" key="1">
    <citation type="submission" date="2018-04" db="EMBL/GenBank/DDBJ databases">
        <title>Methylobacterium sp. PR1016A genome.</title>
        <authorList>
            <person name="Park W."/>
        </authorList>
    </citation>
    <scope>NUCLEOTIDE SEQUENCE [LARGE SCALE GENOMIC DNA]</scope>
    <source>
        <strain evidence="2 3">PR1016A</strain>
    </source>
</reference>
<name>A0A2R4WGP6_9HYPH</name>
<gene>
    <name evidence="2" type="ORF">DA075_07075</name>
</gene>
<feature type="compositionally biased region" description="Basic residues" evidence="1">
    <location>
        <begin position="77"/>
        <end position="86"/>
    </location>
</feature>
<dbReference type="AlphaFoldDB" id="A0A2R4WGP6"/>
<evidence type="ECO:0000313" key="2">
    <source>
        <dbReference type="EMBL" id="AWB20712.1"/>
    </source>
</evidence>
<dbReference type="RefSeq" id="WP_099952608.1">
    <property type="nucleotide sequence ID" value="NZ_CP028843.1"/>
</dbReference>
<evidence type="ECO:0000256" key="1">
    <source>
        <dbReference type="SAM" id="MobiDB-lite"/>
    </source>
</evidence>
<protein>
    <submittedName>
        <fullName evidence="2">Uncharacterized protein</fullName>
    </submittedName>
</protein>
<accession>A0A2R4WGP6</accession>
<dbReference type="Proteomes" id="UP000244755">
    <property type="component" value="Chromosome 1"/>
</dbReference>
<keyword evidence="3" id="KW-1185">Reference proteome</keyword>
<dbReference type="KEGG" id="mee:DA075_07075"/>
<dbReference type="OrthoDB" id="8137968at2"/>